<dbReference type="RefSeq" id="XP_034233988.1">
    <property type="nucleotide sequence ID" value="XM_034378097.1"/>
</dbReference>
<evidence type="ECO:0000313" key="5">
    <source>
        <dbReference type="Proteomes" id="UP000515158"/>
    </source>
</evidence>
<dbReference type="Pfam" id="PF00232">
    <property type="entry name" value="Glyco_hydro_1"/>
    <property type="match status" value="1"/>
</dbReference>
<evidence type="ECO:0000256" key="1">
    <source>
        <dbReference type="ARBA" id="ARBA00010838"/>
    </source>
</evidence>
<keyword evidence="2" id="KW-0378">Hydrolase</keyword>
<dbReference type="SUPFAM" id="SSF51445">
    <property type="entry name" value="(Trans)glycosidases"/>
    <property type="match status" value="1"/>
</dbReference>
<evidence type="ECO:0000256" key="2">
    <source>
        <dbReference type="ARBA" id="ARBA00022801"/>
    </source>
</evidence>
<comment type="similarity">
    <text evidence="1 4">Belongs to the glycosyl hydrolase 1 family.</text>
</comment>
<dbReference type="GeneID" id="117641010"/>
<protein>
    <submittedName>
        <fullName evidence="6">Myrosinase 1-like</fullName>
    </submittedName>
</protein>
<dbReference type="InterPro" id="IPR001360">
    <property type="entry name" value="Glyco_hydro_1"/>
</dbReference>
<dbReference type="PANTHER" id="PTHR10353">
    <property type="entry name" value="GLYCOSYL HYDROLASE"/>
    <property type="match status" value="1"/>
</dbReference>
<accession>A0A6P8Y3B1</accession>
<dbReference type="AlphaFoldDB" id="A0A6P8Y3B1"/>
<proteinExistence type="inferred from homology"/>
<evidence type="ECO:0000256" key="4">
    <source>
        <dbReference type="RuleBase" id="RU003690"/>
    </source>
</evidence>
<sequence length="611" mass="66953">MSPMLIAPKGGAKTAQTMYAEAVCAPAVCNSSTLLVYQRWPGGASVFFLCVDERPEHAYVADCGADSAISPDGVCSLACLREGRLPDASRPQGYFECVRTAGGFGSPVPATCPPGTAFHAASQRCVGAATNDDDGDHPEEDLYAPSASESESLYMLPAFYRIGVASAAHQIEGAWSEEWRSATVWNVGDVAHDVQLLKELGVNMYRFPLAWSRLLPRGSQEEGYDAEALDYYNNLIDELIANNIEPVVTIHHRDIPQMYLDDGGWFTEAIQDRFVDFADLAFMSFGDRVSSCTKLKRGRPAQVKMWVLLDSPQAHCMEAYEGVESAPGLGLEGTGGYGCVHNMILAHAMAYHLYNNTYKMIQGGKVGSALDLQFQMPASNSREDAEAAERANVFTFAWFADPVMVGDYPAAMRDVVDRNSFGNGLAASRLPVFTAAEKALISGTMDFIGLNHYTTSLTRPGTAAGLVASIYNDTNAVSHSRASWLRTARDGFVVAPWGFRAALNWIKDRFNNFPVLVTANGYFGRRDEECHDPDREGYHSVYMRALARAVNEDACNVVGYMAWSLKDGYNLKTGLAYVNLSDPERPGTLKQSARFIQDVTRTMYARYVQPV</sequence>
<keyword evidence="3" id="KW-0326">Glycosidase</keyword>
<dbReference type="InParanoid" id="A0A6P8Y3B1"/>
<evidence type="ECO:0000313" key="6">
    <source>
        <dbReference type="RefSeq" id="XP_034233988.1"/>
    </source>
</evidence>
<dbReference type="GO" id="GO:0008061">
    <property type="term" value="F:chitin binding"/>
    <property type="evidence" value="ECO:0007669"/>
    <property type="project" value="InterPro"/>
</dbReference>
<dbReference type="Proteomes" id="UP000515158">
    <property type="component" value="Unplaced"/>
</dbReference>
<keyword evidence="5" id="KW-1185">Reference proteome</keyword>
<gene>
    <name evidence="6" type="primary">LOC117641010</name>
</gene>
<dbReference type="OrthoDB" id="65569at2759"/>
<dbReference type="SUPFAM" id="SSF57625">
    <property type="entry name" value="Invertebrate chitin-binding proteins"/>
    <property type="match status" value="1"/>
</dbReference>
<dbReference type="PANTHER" id="PTHR10353:SF36">
    <property type="entry name" value="LP05116P"/>
    <property type="match status" value="1"/>
</dbReference>
<dbReference type="GO" id="GO:0005975">
    <property type="term" value="P:carbohydrate metabolic process"/>
    <property type="evidence" value="ECO:0007669"/>
    <property type="project" value="InterPro"/>
</dbReference>
<dbReference type="Gene3D" id="3.20.20.80">
    <property type="entry name" value="Glycosidases"/>
    <property type="match status" value="1"/>
</dbReference>
<reference evidence="6" key="1">
    <citation type="submission" date="2025-08" db="UniProtKB">
        <authorList>
            <consortium name="RefSeq"/>
        </authorList>
    </citation>
    <scope>IDENTIFICATION</scope>
    <source>
        <tissue evidence="6">Total insect</tissue>
    </source>
</reference>
<dbReference type="InterPro" id="IPR017853">
    <property type="entry name" value="GH"/>
</dbReference>
<dbReference type="PRINTS" id="PR00131">
    <property type="entry name" value="GLHYDRLASE1"/>
</dbReference>
<dbReference type="Gene3D" id="2.170.140.10">
    <property type="entry name" value="Chitin binding domain"/>
    <property type="match status" value="1"/>
</dbReference>
<dbReference type="KEGG" id="tpal:117641010"/>
<dbReference type="GO" id="GO:0008422">
    <property type="term" value="F:beta-glucosidase activity"/>
    <property type="evidence" value="ECO:0007669"/>
    <property type="project" value="TreeGrafter"/>
</dbReference>
<dbReference type="InterPro" id="IPR036508">
    <property type="entry name" value="Chitin-bd_dom_sf"/>
</dbReference>
<evidence type="ECO:0000256" key="3">
    <source>
        <dbReference type="ARBA" id="ARBA00023295"/>
    </source>
</evidence>
<name>A0A6P8Y3B1_THRPL</name>
<organism evidence="6">
    <name type="scientific">Thrips palmi</name>
    <name type="common">Melon thrips</name>
    <dbReference type="NCBI Taxonomy" id="161013"/>
    <lineage>
        <taxon>Eukaryota</taxon>
        <taxon>Metazoa</taxon>
        <taxon>Ecdysozoa</taxon>
        <taxon>Arthropoda</taxon>
        <taxon>Hexapoda</taxon>
        <taxon>Insecta</taxon>
        <taxon>Pterygota</taxon>
        <taxon>Neoptera</taxon>
        <taxon>Paraneoptera</taxon>
        <taxon>Thysanoptera</taxon>
        <taxon>Terebrantia</taxon>
        <taxon>Thripoidea</taxon>
        <taxon>Thripidae</taxon>
        <taxon>Thrips</taxon>
    </lineage>
</organism>